<dbReference type="CDD" id="cd10030">
    <property type="entry name" value="UDG-F4_TTUDGA_SPO1dp_like"/>
    <property type="match status" value="1"/>
</dbReference>
<dbReference type="SMART" id="SM00986">
    <property type="entry name" value="UDG"/>
    <property type="match status" value="1"/>
</dbReference>
<comment type="similarity">
    <text evidence="1">Belongs to the uracil-DNA glycosylase (UDG) superfamily. Type 4 (UDGa) family.</text>
</comment>
<reference evidence="11 12" key="1">
    <citation type="submission" date="2020-08" db="EMBL/GenBank/DDBJ databases">
        <title>Genomic Encyclopedia of Type Strains, Phase IV (KMG-IV): sequencing the most valuable type-strain genomes for metagenomic binning, comparative biology and taxonomic classification.</title>
        <authorList>
            <person name="Goeker M."/>
        </authorList>
    </citation>
    <scope>NUCLEOTIDE SEQUENCE [LARGE SCALE GENOMIC DNA]</scope>
    <source>
        <strain evidence="11 12">DSM 102235</strain>
    </source>
</reference>
<proteinExistence type="inferred from homology"/>
<dbReference type="NCBIfam" id="TIGR03915">
    <property type="entry name" value="SAM_7_link_chp"/>
    <property type="match status" value="1"/>
</dbReference>
<evidence type="ECO:0000256" key="9">
    <source>
        <dbReference type="ARBA" id="ARBA00023204"/>
    </source>
</evidence>
<dbReference type="EMBL" id="JACIEJ010000012">
    <property type="protein sequence ID" value="MBB3987747.1"/>
    <property type="molecule type" value="Genomic_DNA"/>
</dbReference>
<evidence type="ECO:0000256" key="6">
    <source>
        <dbReference type="ARBA" id="ARBA00022801"/>
    </source>
</evidence>
<evidence type="ECO:0000256" key="1">
    <source>
        <dbReference type="ARBA" id="ARBA00006521"/>
    </source>
</evidence>
<accession>A0A7W6DVJ2</accession>
<dbReference type="GO" id="GO:0097506">
    <property type="term" value="F:deaminated base DNA N-glycosylase activity"/>
    <property type="evidence" value="ECO:0007669"/>
    <property type="project" value="UniProtKB-ARBA"/>
</dbReference>
<evidence type="ECO:0000313" key="11">
    <source>
        <dbReference type="EMBL" id="MBB3987747.1"/>
    </source>
</evidence>
<dbReference type="Pfam" id="PF03167">
    <property type="entry name" value="UDG"/>
    <property type="match status" value="1"/>
</dbReference>
<dbReference type="GO" id="GO:0046872">
    <property type="term" value="F:metal ion binding"/>
    <property type="evidence" value="ECO:0007669"/>
    <property type="project" value="UniProtKB-KW"/>
</dbReference>
<gene>
    <name evidence="11" type="ORF">GGQ68_004100</name>
</gene>
<protein>
    <recommendedName>
        <fullName evidence="2">Type-4 uracil-DNA glycosylase</fullName>
    </recommendedName>
</protein>
<evidence type="ECO:0000256" key="7">
    <source>
        <dbReference type="ARBA" id="ARBA00023004"/>
    </source>
</evidence>
<keyword evidence="8" id="KW-0411">Iron-sulfur</keyword>
<dbReference type="SMART" id="SM00987">
    <property type="entry name" value="UreE_C"/>
    <property type="match status" value="1"/>
</dbReference>
<keyword evidence="6" id="KW-0378">Hydrolase</keyword>
<dbReference type="InterPro" id="IPR051536">
    <property type="entry name" value="UDG_Type-4/5"/>
</dbReference>
<dbReference type="PANTHER" id="PTHR33693:SF9">
    <property type="entry name" value="TYPE-4 URACIL-DNA GLYCOSYLASE"/>
    <property type="match status" value="1"/>
</dbReference>
<dbReference type="NCBIfam" id="TIGR00758">
    <property type="entry name" value="UDG_fam4"/>
    <property type="match status" value="1"/>
</dbReference>
<evidence type="ECO:0000256" key="3">
    <source>
        <dbReference type="ARBA" id="ARBA00022485"/>
    </source>
</evidence>
<evidence type="ECO:0000256" key="5">
    <source>
        <dbReference type="ARBA" id="ARBA00022763"/>
    </source>
</evidence>
<dbReference type="GO" id="GO:0006281">
    <property type="term" value="P:DNA repair"/>
    <property type="evidence" value="ECO:0007669"/>
    <property type="project" value="UniProtKB-KW"/>
</dbReference>
<dbReference type="GO" id="GO:0051539">
    <property type="term" value="F:4 iron, 4 sulfur cluster binding"/>
    <property type="evidence" value="ECO:0007669"/>
    <property type="project" value="UniProtKB-KW"/>
</dbReference>
<dbReference type="AlphaFoldDB" id="A0A7W6DVJ2"/>
<sequence>MHSVSLPQVGTFGAWRDAARTLLSAETPPEDILWSFGDDSADLFGAKIPLPKGDKAVTASKQFISLANLVIWNRDPERFARLYAVLHALQRDKGLLADRGDPRIDRLHKMAKEVSRDKHKMTAFVRFREVSQPGANRRAFAAWFEPSHFIMEPSAPFFAKRFGDMDWTIFTPHLTAHYDGAVTFSDGVTKPPLPEDATEELWRTYFRSIFNPARVKVKAMQAEMPKKYWKNLPEADLIPEMIATAQARAAEMAAKAPTLAPARAAPILDRLHSQQAAKLETQDQFLIALQGCRRCPLWENATQPVPGEGPLDAALMIVGEQPGDQEDLTGRPFAGPAGAVFDAALEQVGIDRDGIYVTNAVKHFKFKPRGKRRLHQNPNRDEIQHCKWWLDLEVARVQPKLIVAMGGTALESLTGTREGLLRRRGRFEQTQDGIPFMVTVHPSYILRLPDAGLRAEEEARYRADLALAARSV</sequence>
<organism evidence="11 12">
    <name type="scientific">Sagittula marina</name>
    <dbReference type="NCBI Taxonomy" id="943940"/>
    <lineage>
        <taxon>Bacteria</taxon>
        <taxon>Pseudomonadati</taxon>
        <taxon>Pseudomonadota</taxon>
        <taxon>Alphaproteobacteria</taxon>
        <taxon>Rhodobacterales</taxon>
        <taxon>Roseobacteraceae</taxon>
        <taxon>Sagittula</taxon>
    </lineage>
</organism>
<keyword evidence="7" id="KW-0408">Iron</keyword>
<keyword evidence="5" id="KW-0227">DNA damage</keyword>
<keyword evidence="4" id="KW-0479">Metal-binding</keyword>
<dbReference type="Pfam" id="PF13566">
    <property type="entry name" value="DUF4130"/>
    <property type="match status" value="1"/>
</dbReference>
<dbReference type="RefSeq" id="WP_183969113.1">
    <property type="nucleotide sequence ID" value="NZ_BAABBZ010000056.1"/>
</dbReference>
<name>A0A7W6DVJ2_9RHOB</name>
<feature type="domain" description="Uracil-DNA glycosylase-like" evidence="10">
    <location>
        <begin position="306"/>
        <end position="466"/>
    </location>
</feature>
<dbReference type="Proteomes" id="UP000541426">
    <property type="component" value="Unassembled WGS sequence"/>
</dbReference>
<dbReference type="PANTHER" id="PTHR33693">
    <property type="entry name" value="TYPE-5 URACIL-DNA GLYCOSYLASE"/>
    <property type="match status" value="1"/>
</dbReference>
<evidence type="ECO:0000313" key="12">
    <source>
        <dbReference type="Proteomes" id="UP000541426"/>
    </source>
</evidence>
<dbReference type="GO" id="GO:0016779">
    <property type="term" value="F:nucleotidyltransferase activity"/>
    <property type="evidence" value="ECO:0007669"/>
    <property type="project" value="UniProtKB-KW"/>
</dbReference>
<comment type="caution">
    <text evidence="11">The sequence shown here is derived from an EMBL/GenBank/DDBJ whole genome shotgun (WGS) entry which is preliminary data.</text>
</comment>
<evidence type="ECO:0000256" key="4">
    <source>
        <dbReference type="ARBA" id="ARBA00022723"/>
    </source>
</evidence>
<keyword evidence="12" id="KW-1185">Reference proteome</keyword>
<dbReference type="Gene3D" id="3.40.470.10">
    <property type="entry name" value="Uracil-DNA glycosylase-like domain"/>
    <property type="match status" value="1"/>
</dbReference>
<evidence type="ECO:0000256" key="2">
    <source>
        <dbReference type="ARBA" id="ARBA00019403"/>
    </source>
</evidence>
<keyword evidence="11" id="KW-0808">Transferase</keyword>
<keyword evidence="11" id="KW-0548">Nucleotidyltransferase</keyword>
<dbReference type="InterPro" id="IPR005273">
    <property type="entry name" value="Ura-DNA_glyco_family4"/>
</dbReference>
<keyword evidence="9" id="KW-0234">DNA repair</keyword>
<dbReference type="NCBIfam" id="TIGR03914">
    <property type="entry name" value="UDG_fam_dom"/>
    <property type="match status" value="1"/>
</dbReference>
<evidence type="ECO:0000259" key="10">
    <source>
        <dbReference type="SMART" id="SM00986"/>
    </source>
</evidence>
<dbReference type="InterPro" id="IPR036895">
    <property type="entry name" value="Uracil-DNA_glycosylase-like_sf"/>
</dbReference>
<dbReference type="InterPro" id="IPR005122">
    <property type="entry name" value="Uracil-DNA_glycosylase-like"/>
</dbReference>
<dbReference type="InterPro" id="IPR023875">
    <property type="entry name" value="DNA_repair_put"/>
</dbReference>
<evidence type="ECO:0000256" key="8">
    <source>
        <dbReference type="ARBA" id="ARBA00023014"/>
    </source>
</evidence>
<dbReference type="InterPro" id="IPR025404">
    <property type="entry name" value="DUF4130"/>
</dbReference>
<dbReference type="SUPFAM" id="SSF52141">
    <property type="entry name" value="Uracil-DNA glycosylase-like"/>
    <property type="match status" value="1"/>
</dbReference>
<keyword evidence="3" id="KW-0004">4Fe-4S</keyword>